<protein>
    <recommendedName>
        <fullName evidence="3">DUF5723 domain-containing protein</fullName>
    </recommendedName>
</protein>
<evidence type="ECO:0008006" key="3">
    <source>
        <dbReference type="Google" id="ProtNLM"/>
    </source>
</evidence>
<keyword evidence="2" id="KW-1185">Reference proteome</keyword>
<comment type="caution">
    <text evidence="1">The sequence shown here is derived from an EMBL/GenBank/DDBJ whole genome shotgun (WGS) entry which is preliminary data.</text>
</comment>
<organism evidence="1 2">
    <name type="scientific">Hymenobacter algoricola</name>
    <dbReference type="NCBI Taxonomy" id="486267"/>
    <lineage>
        <taxon>Bacteria</taxon>
        <taxon>Pseudomonadati</taxon>
        <taxon>Bacteroidota</taxon>
        <taxon>Cytophagia</taxon>
        <taxon>Cytophagales</taxon>
        <taxon>Hymenobacteraceae</taxon>
        <taxon>Hymenobacter</taxon>
    </lineage>
</organism>
<name>A0ABP7MA83_9BACT</name>
<proteinExistence type="predicted"/>
<dbReference type="EMBL" id="BAABDH010000003">
    <property type="protein sequence ID" value="GAA3918385.1"/>
    <property type="molecule type" value="Genomic_DNA"/>
</dbReference>
<evidence type="ECO:0000313" key="1">
    <source>
        <dbReference type="EMBL" id="GAA3918385.1"/>
    </source>
</evidence>
<dbReference type="Proteomes" id="UP001499909">
    <property type="component" value="Unassembled WGS sequence"/>
</dbReference>
<reference evidence="2" key="1">
    <citation type="journal article" date="2019" name="Int. J. Syst. Evol. Microbiol.">
        <title>The Global Catalogue of Microorganisms (GCM) 10K type strain sequencing project: providing services to taxonomists for standard genome sequencing and annotation.</title>
        <authorList>
            <consortium name="The Broad Institute Genomics Platform"/>
            <consortium name="The Broad Institute Genome Sequencing Center for Infectious Disease"/>
            <person name="Wu L."/>
            <person name="Ma J."/>
        </authorList>
    </citation>
    <scope>NUCLEOTIDE SEQUENCE [LARGE SCALE GENOMIC DNA]</scope>
    <source>
        <strain evidence="2">JCM 17214</strain>
    </source>
</reference>
<accession>A0ABP7MA83</accession>
<sequence>MGLILFASLARAQSPGIGFVIPEEPIAYLEDSVKREYYIPVQCVGTIPKDSVLSVSVTVMKGSTAQIKLDFELDAEPLLLVFDSRTARVQYVKLVVKADTLVDVKEHLTLLLQGQDAFSRASIVTSDDRITVQIGDISEKKPASDSFKYLSKFNYPLRFSIGTSLNVIDKEKVGGNIYFDVMALDQDIIEIPWGKKKDLSPDGEHFKEYGLHCPKKHNPHFGGYFRVVQEQGVAVINGRVVPLTFQRPISRQVGRVAADSTLSVEREYFNYKLASTTVRSSGVTLGFNLLAYSSPAQARAECKISLGLHGELIKREILSTYEKTAVFKDTVRMKSNSFLRDAARGEMALQQRLNSFDGYFGLSSTVLYRFGDVEFIAIPSVGFVGTTLADNNPAFEGLNKLRNNLYMNVYAVITERKFGFTLGCDLKTIPGSNTVNSFNIFANKAFALDKVADALRFN</sequence>
<evidence type="ECO:0000313" key="2">
    <source>
        <dbReference type="Proteomes" id="UP001499909"/>
    </source>
</evidence>
<dbReference type="RefSeq" id="WP_345108571.1">
    <property type="nucleotide sequence ID" value="NZ_BAABDH010000003.1"/>
</dbReference>
<gene>
    <name evidence="1" type="ORF">GCM10022406_01250</name>
</gene>